<dbReference type="CDD" id="cd00299">
    <property type="entry name" value="GST_C_family"/>
    <property type="match status" value="1"/>
</dbReference>
<protein>
    <submittedName>
        <fullName evidence="4">Glutathione S-transferase</fullName>
    </submittedName>
</protein>
<evidence type="ECO:0000259" key="3">
    <source>
        <dbReference type="PROSITE" id="PS50405"/>
    </source>
</evidence>
<evidence type="ECO:0000313" key="4">
    <source>
        <dbReference type="EMBL" id="SFG35520.1"/>
    </source>
</evidence>
<dbReference type="PROSITE" id="PS50404">
    <property type="entry name" value="GST_NTER"/>
    <property type="match status" value="1"/>
</dbReference>
<dbReference type="InterPro" id="IPR036249">
    <property type="entry name" value="Thioredoxin-like_sf"/>
</dbReference>
<accession>A0A1I2R541</accession>
<dbReference type="InterPro" id="IPR004046">
    <property type="entry name" value="GST_C"/>
</dbReference>
<proteinExistence type="predicted"/>
<dbReference type="InterPro" id="IPR004045">
    <property type="entry name" value="Glutathione_S-Trfase_N"/>
</dbReference>
<dbReference type="PANTHER" id="PTHR43969:SF9">
    <property type="entry name" value="GLUTATHIONE S TRANSFERASE D10, ISOFORM A-RELATED"/>
    <property type="match status" value="1"/>
</dbReference>
<keyword evidence="4" id="KW-0808">Transferase</keyword>
<dbReference type="RefSeq" id="WP_091968434.1">
    <property type="nucleotide sequence ID" value="NZ_FOPM01000002.1"/>
</dbReference>
<dbReference type="InterPro" id="IPR040079">
    <property type="entry name" value="Glutathione_S-Trfase"/>
</dbReference>
<dbReference type="PROSITE" id="PS50405">
    <property type="entry name" value="GST_CTER"/>
    <property type="match status" value="1"/>
</dbReference>
<dbReference type="Pfam" id="PF13409">
    <property type="entry name" value="GST_N_2"/>
    <property type="match status" value="1"/>
</dbReference>
<dbReference type="SUPFAM" id="SSF52833">
    <property type="entry name" value="Thioredoxin-like"/>
    <property type="match status" value="1"/>
</dbReference>
<dbReference type="Gene3D" id="1.20.1050.10">
    <property type="match status" value="1"/>
</dbReference>
<dbReference type="GO" id="GO:0006749">
    <property type="term" value="P:glutathione metabolic process"/>
    <property type="evidence" value="ECO:0007669"/>
    <property type="project" value="TreeGrafter"/>
</dbReference>
<gene>
    <name evidence="4" type="ORF">SAMN05192565_10274</name>
</gene>
<dbReference type="InterPro" id="IPR010987">
    <property type="entry name" value="Glutathione-S-Trfase_C-like"/>
</dbReference>
<dbReference type="EMBL" id="FOPM01000002">
    <property type="protein sequence ID" value="SFG35520.1"/>
    <property type="molecule type" value="Genomic_DNA"/>
</dbReference>
<dbReference type="Pfam" id="PF00043">
    <property type="entry name" value="GST_C"/>
    <property type="match status" value="1"/>
</dbReference>
<keyword evidence="5" id="KW-1185">Reference proteome</keyword>
<dbReference type="PANTHER" id="PTHR43969">
    <property type="entry name" value="GLUTATHIONE S TRANSFERASE D10, ISOFORM A-RELATED"/>
    <property type="match status" value="1"/>
</dbReference>
<dbReference type="OrthoDB" id="9794721at2"/>
<sequence>MATLHHSPFCPHSRFIRLVLAEMGMEPSLLEERPWERRDAFLIINPAGTTPVLVEQSGLAVPGAGIIAEYLDETRGLGLSGRRLLPETTAARVEVRRLLDWFLVKFDAEVTGYLVTEKIFKRFMNSAAGGGPPDMNAIRAARTNVRYHLKYIGYLMSRRKWIAGDHLTYADLAAAAHLSCVDYLGDVPWDEDETARDWYARVKSRPCFRTLLADRVPGMAPADHYADLDF</sequence>
<feature type="domain" description="GST C-terminal" evidence="3">
    <location>
        <begin position="88"/>
        <end position="230"/>
    </location>
</feature>
<comment type="subunit">
    <text evidence="1">Homodimer.</text>
</comment>
<dbReference type="SUPFAM" id="SSF47616">
    <property type="entry name" value="GST C-terminal domain-like"/>
    <property type="match status" value="1"/>
</dbReference>
<reference evidence="5" key="1">
    <citation type="submission" date="2016-10" db="EMBL/GenBank/DDBJ databases">
        <authorList>
            <person name="Varghese N."/>
            <person name="Submissions S."/>
        </authorList>
    </citation>
    <scope>NUCLEOTIDE SEQUENCE [LARGE SCALE GENOMIC DNA]</scope>
    <source>
        <strain evidence="5">Gh-105</strain>
    </source>
</reference>
<evidence type="ECO:0000313" key="5">
    <source>
        <dbReference type="Proteomes" id="UP000199229"/>
    </source>
</evidence>
<dbReference type="STRING" id="582675.SAMN05192565_10274"/>
<dbReference type="AlphaFoldDB" id="A0A1I2R541"/>
<evidence type="ECO:0000259" key="2">
    <source>
        <dbReference type="PROSITE" id="PS50404"/>
    </source>
</evidence>
<dbReference type="Proteomes" id="UP000199229">
    <property type="component" value="Unassembled WGS sequence"/>
</dbReference>
<feature type="domain" description="GST N-terminal" evidence="2">
    <location>
        <begin position="1"/>
        <end position="79"/>
    </location>
</feature>
<evidence type="ECO:0000256" key="1">
    <source>
        <dbReference type="ARBA" id="ARBA00011738"/>
    </source>
</evidence>
<dbReference type="SFLD" id="SFLDS00019">
    <property type="entry name" value="Glutathione_Transferase_(cytos"/>
    <property type="match status" value="1"/>
</dbReference>
<dbReference type="Gene3D" id="3.40.30.10">
    <property type="entry name" value="Glutaredoxin"/>
    <property type="match status" value="1"/>
</dbReference>
<dbReference type="GO" id="GO:0004364">
    <property type="term" value="F:glutathione transferase activity"/>
    <property type="evidence" value="ECO:0007669"/>
    <property type="project" value="TreeGrafter"/>
</dbReference>
<name>A0A1I2R541_9HYPH</name>
<organism evidence="4 5">
    <name type="scientific">Methylobacterium gossipiicola</name>
    <dbReference type="NCBI Taxonomy" id="582675"/>
    <lineage>
        <taxon>Bacteria</taxon>
        <taxon>Pseudomonadati</taxon>
        <taxon>Pseudomonadota</taxon>
        <taxon>Alphaproteobacteria</taxon>
        <taxon>Hyphomicrobiales</taxon>
        <taxon>Methylobacteriaceae</taxon>
        <taxon>Methylobacterium</taxon>
    </lineage>
</organism>
<dbReference type="InterPro" id="IPR036282">
    <property type="entry name" value="Glutathione-S-Trfase_C_sf"/>
</dbReference>